<sequence length="473" mass="52219">MSPTQATDPLPKTEYLANLSGMQSDNGSTALKKSAQLEEEDSSVQVKVSSLDADDDAPRTACDRIASQIAVNRSVTAPLHRLPPELLAEIFLNLHNYPYSTSELSTLDRSIARVCITWRQVALGTPRLWAFIVVQPKTINAEEYLRRYLPRSKSCPLYILCDTAGQPGLLPLLSEHASRWHTLSLRTCCADSRAMTPVATPLLQCARVIVSDMLDAEHSGLLGFLRHTPKLRDLVVRGCGIEAAAKLTVPASRVLVTLDLAFHKPYSLASILTSIQQYSKTLKELRLSLAGDAVDASSVGRTITLPALRSLCVVRKGLSVLPRISTPSLYMLCVDTRPATFPSVFLDFLERASLNICMLDLLFDGRVSSAVEADTAMLLRCMTRMKGLEQMRIRRCPAFEAFLTGLAWKEDAPVILPNLKMVAMLQDKDAPQSPSVFEELCRSRRMSTASRGPYVIGTVEGMRLETVMRDLRL</sequence>
<proteinExistence type="predicted"/>
<feature type="region of interest" description="Disordered" evidence="1">
    <location>
        <begin position="20"/>
        <end position="57"/>
    </location>
</feature>
<dbReference type="SUPFAM" id="SSF52047">
    <property type="entry name" value="RNI-like"/>
    <property type="match status" value="1"/>
</dbReference>
<evidence type="ECO:0000313" key="2">
    <source>
        <dbReference type="EMBL" id="TRM58827.1"/>
    </source>
</evidence>
<dbReference type="AlphaFoldDB" id="A0A550C210"/>
<comment type="caution">
    <text evidence="2">The sequence shown here is derived from an EMBL/GenBank/DDBJ whole genome shotgun (WGS) entry which is preliminary data.</text>
</comment>
<dbReference type="EMBL" id="VDMD01000033">
    <property type="protein sequence ID" value="TRM58827.1"/>
    <property type="molecule type" value="Genomic_DNA"/>
</dbReference>
<reference evidence="2 3" key="1">
    <citation type="journal article" date="2019" name="New Phytol.">
        <title>Comparative genomics reveals unique wood-decay strategies and fruiting body development in the Schizophyllaceae.</title>
        <authorList>
            <person name="Almasi E."/>
            <person name="Sahu N."/>
            <person name="Krizsan K."/>
            <person name="Balint B."/>
            <person name="Kovacs G.M."/>
            <person name="Kiss B."/>
            <person name="Cseklye J."/>
            <person name="Drula E."/>
            <person name="Henrissat B."/>
            <person name="Nagy I."/>
            <person name="Chovatia M."/>
            <person name="Adam C."/>
            <person name="LaButti K."/>
            <person name="Lipzen A."/>
            <person name="Riley R."/>
            <person name="Grigoriev I.V."/>
            <person name="Nagy L.G."/>
        </authorList>
    </citation>
    <scope>NUCLEOTIDE SEQUENCE [LARGE SCALE GENOMIC DNA]</scope>
    <source>
        <strain evidence="2 3">NL-1724</strain>
    </source>
</reference>
<dbReference type="Proteomes" id="UP000320762">
    <property type="component" value="Unassembled WGS sequence"/>
</dbReference>
<evidence type="ECO:0000313" key="3">
    <source>
        <dbReference type="Proteomes" id="UP000320762"/>
    </source>
</evidence>
<organism evidence="2 3">
    <name type="scientific">Schizophyllum amplum</name>
    <dbReference type="NCBI Taxonomy" id="97359"/>
    <lineage>
        <taxon>Eukaryota</taxon>
        <taxon>Fungi</taxon>
        <taxon>Dikarya</taxon>
        <taxon>Basidiomycota</taxon>
        <taxon>Agaricomycotina</taxon>
        <taxon>Agaricomycetes</taxon>
        <taxon>Agaricomycetidae</taxon>
        <taxon>Agaricales</taxon>
        <taxon>Schizophyllaceae</taxon>
        <taxon>Schizophyllum</taxon>
    </lineage>
</organism>
<accession>A0A550C210</accession>
<gene>
    <name evidence="2" type="ORF">BD626DRAFT_510683</name>
</gene>
<name>A0A550C210_9AGAR</name>
<dbReference type="OrthoDB" id="2269034at2759"/>
<keyword evidence="3" id="KW-1185">Reference proteome</keyword>
<dbReference type="STRING" id="97359.A0A550C210"/>
<dbReference type="InterPro" id="IPR032675">
    <property type="entry name" value="LRR_dom_sf"/>
</dbReference>
<feature type="compositionally biased region" description="Polar residues" evidence="1">
    <location>
        <begin position="20"/>
        <end position="31"/>
    </location>
</feature>
<dbReference type="Gene3D" id="3.80.10.10">
    <property type="entry name" value="Ribonuclease Inhibitor"/>
    <property type="match status" value="1"/>
</dbReference>
<evidence type="ECO:0000256" key="1">
    <source>
        <dbReference type="SAM" id="MobiDB-lite"/>
    </source>
</evidence>
<protein>
    <submittedName>
        <fullName evidence="2">Uncharacterized protein</fullName>
    </submittedName>
</protein>